<dbReference type="RefSeq" id="WP_027271124.1">
    <property type="nucleotide sequence ID" value="NZ_CAAAJE010000014.1"/>
</dbReference>
<keyword evidence="1" id="KW-0812">Transmembrane</keyword>
<dbReference type="AlphaFoldDB" id="A0A0W0YUQ0"/>
<dbReference type="eggNOG" id="ENOG5031E89">
    <property type="taxonomic scope" value="Bacteria"/>
</dbReference>
<organism evidence="2 3">
    <name type="scientific">Legionella sainthelensi</name>
    <dbReference type="NCBI Taxonomy" id="28087"/>
    <lineage>
        <taxon>Bacteria</taxon>
        <taxon>Pseudomonadati</taxon>
        <taxon>Pseudomonadota</taxon>
        <taxon>Gammaproteobacteria</taxon>
        <taxon>Legionellales</taxon>
        <taxon>Legionellaceae</taxon>
        <taxon>Legionella</taxon>
    </lineage>
</organism>
<name>A0A0W0YUQ0_9GAMM</name>
<evidence type="ECO:0000313" key="2">
    <source>
        <dbReference type="EMBL" id="KTD60583.1"/>
    </source>
</evidence>
<dbReference type="OrthoDB" id="5653990at2"/>
<dbReference type="PATRIC" id="fig|28087.4.peg.42"/>
<keyword evidence="1" id="KW-1133">Transmembrane helix</keyword>
<keyword evidence="1" id="KW-0472">Membrane</keyword>
<reference evidence="2 3" key="1">
    <citation type="submission" date="2015-11" db="EMBL/GenBank/DDBJ databases">
        <title>Genomic analysis of 38 Legionella species identifies large and diverse effector repertoires.</title>
        <authorList>
            <person name="Burstein D."/>
            <person name="Amaro F."/>
            <person name="Zusman T."/>
            <person name="Lifshitz Z."/>
            <person name="Cohen O."/>
            <person name="Gilbert J.A."/>
            <person name="Pupko T."/>
            <person name="Shuman H.A."/>
            <person name="Segal G."/>
        </authorList>
    </citation>
    <scope>NUCLEOTIDE SEQUENCE [LARGE SCALE GENOMIC DNA]</scope>
    <source>
        <strain evidence="2 3">Mt.St.Helens-4</strain>
    </source>
</reference>
<dbReference type="STRING" id="28087.Lsai_0041"/>
<feature type="transmembrane region" description="Helical" evidence="1">
    <location>
        <begin position="6"/>
        <end position="28"/>
    </location>
</feature>
<dbReference type="Proteomes" id="UP000054621">
    <property type="component" value="Unassembled WGS sequence"/>
</dbReference>
<sequence length="152" mass="17654">MKKFRLFALYLLIFWLLGSVLWLIIFGYREAVSTLIAPYSMLSGTLIFLSTFIATALLFVFKSQTLADLPYPYFILGFHIGNLSLLILFILDALIRQLIVWRFPEFFLIFLAPFIELVFSYLFGFAFLAIIPAIASAFILYWTRKKQPKPCQ</sequence>
<feature type="transmembrane region" description="Helical" evidence="1">
    <location>
        <begin position="73"/>
        <end position="91"/>
    </location>
</feature>
<proteinExistence type="predicted"/>
<feature type="transmembrane region" description="Helical" evidence="1">
    <location>
        <begin position="40"/>
        <end position="61"/>
    </location>
</feature>
<dbReference type="EMBL" id="LNYV01000001">
    <property type="protein sequence ID" value="KTD60583.1"/>
    <property type="molecule type" value="Genomic_DNA"/>
</dbReference>
<evidence type="ECO:0000256" key="1">
    <source>
        <dbReference type="SAM" id="Phobius"/>
    </source>
</evidence>
<evidence type="ECO:0000313" key="3">
    <source>
        <dbReference type="Proteomes" id="UP000054621"/>
    </source>
</evidence>
<protein>
    <submittedName>
        <fullName evidence="2">Uncharacterized protein</fullName>
    </submittedName>
</protein>
<comment type="caution">
    <text evidence="2">The sequence shown here is derived from an EMBL/GenBank/DDBJ whole genome shotgun (WGS) entry which is preliminary data.</text>
</comment>
<feature type="transmembrane region" description="Helical" evidence="1">
    <location>
        <begin position="121"/>
        <end position="142"/>
    </location>
</feature>
<accession>A0A0W0YUQ0</accession>
<gene>
    <name evidence="2" type="ORF">Lsai_0041</name>
</gene>